<dbReference type="Gene3D" id="3.40.50.150">
    <property type="entry name" value="Vaccinia Virus protein VP39"/>
    <property type="match status" value="1"/>
</dbReference>
<dbReference type="RefSeq" id="WP_142533697.1">
    <property type="nucleotide sequence ID" value="NZ_FXTB01000005.1"/>
</dbReference>
<dbReference type="PRINTS" id="PR00508">
    <property type="entry name" value="S21N4MTFRASE"/>
</dbReference>
<keyword evidence="3 6" id="KW-0808">Transferase</keyword>
<feature type="domain" description="DNA methylase N-4/N-6" evidence="5">
    <location>
        <begin position="23"/>
        <end position="270"/>
    </location>
</feature>
<dbReference type="AlphaFoldDB" id="A0A521DKN9"/>
<dbReference type="CDD" id="cd02440">
    <property type="entry name" value="AdoMet_MTases"/>
    <property type="match status" value="1"/>
</dbReference>
<evidence type="ECO:0000256" key="1">
    <source>
        <dbReference type="ARBA" id="ARBA00006594"/>
    </source>
</evidence>
<name>A0A521DKN9_SACCC</name>
<accession>A0A521DKN9</accession>
<dbReference type="InterPro" id="IPR029063">
    <property type="entry name" value="SAM-dependent_MTases_sf"/>
</dbReference>
<dbReference type="InterPro" id="IPR002941">
    <property type="entry name" value="DNA_methylase_N4/N6"/>
</dbReference>
<evidence type="ECO:0000259" key="5">
    <source>
        <dbReference type="Pfam" id="PF01555"/>
    </source>
</evidence>
<evidence type="ECO:0000256" key="3">
    <source>
        <dbReference type="ARBA" id="ARBA00022679"/>
    </source>
</evidence>
<evidence type="ECO:0000313" key="7">
    <source>
        <dbReference type="Proteomes" id="UP000319040"/>
    </source>
</evidence>
<dbReference type="PANTHER" id="PTHR13370:SF24">
    <property type="entry name" value="TYPE III RESTRICTION-MODIFICATION ENZYME STYLTI MOD SUBUNIT"/>
    <property type="match status" value="1"/>
</dbReference>
<sequence length="409" mass="46733">MEPNKIYEGDCRYVLKKIESESIDMVYLDPPFFTQKEHSLKTRDNSKEYKFADKWDSIEEYIELISDSITECKRILKKTGSIFLHCDKTASHYIRVALDKVFGMNNFQSEIIWNYKRWSNAKKGLLNSHQVIYFYSKSSDFKFNQIYTEYSPTTNIDQILQERERDENGKSVYKKDENGNIVLAKEKKGVPLSDVWDIPYLNPKAKERVGYPTQKPVSLLQQIIKLCSDENDIVLDPFCGSGTTCVASKLLNRRYIGIDLSLDAIELANKRLEDLIVSDSNLLKNGIDSYVGKSEKELGLLKSIGAVPVQRNSGIDGFLQQQINGKPIPVRIQKDYETLDDTIRALDNSTQAKNTDVRIIIQTNDSRGLFQLDTNAVVLPSNELIIKEKLQRITMYIGNGGDLQKIGQL</sequence>
<dbReference type="GO" id="GO:0003677">
    <property type="term" value="F:DNA binding"/>
    <property type="evidence" value="ECO:0007669"/>
    <property type="project" value="InterPro"/>
</dbReference>
<dbReference type="InterPro" id="IPR002052">
    <property type="entry name" value="DNA_methylase_N6_adenine_CS"/>
</dbReference>
<evidence type="ECO:0000256" key="2">
    <source>
        <dbReference type="ARBA" id="ARBA00022603"/>
    </source>
</evidence>
<dbReference type="PANTHER" id="PTHR13370">
    <property type="entry name" value="RNA METHYLASE-RELATED"/>
    <property type="match status" value="1"/>
</dbReference>
<dbReference type="PROSITE" id="PS00092">
    <property type="entry name" value="N6_MTASE"/>
    <property type="match status" value="1"/>
</dbReference>
<keyword evidence="2 6" id="KW-0489">Methyltransferase</keyword>
<dbReference type="OrthoDB" id="9800801at2"/>
<dbReference type="Proteomes" id="UP000319040">
    <property type="component" value="Unassembled WGS sequence"/>
</dbReference>
<comment type="similarity">
    <text evidence="1 4">Belongs to the N(4)/N(6)-methyltransferase family.</text>
</comment>
<dbReference type="EC" id="2.1.1.-" evidence="4"/>
<organism evidence="6 7">
    <name type="scientific">Saccharicrinis carchari</name>
    <dbReference type="NCBI Taxonomy" id="1168039"/>
    <lineage>
        <taxon>Bacteria</taxon>
        <taxon>Pseudomonadati</taxon>
        <taxon>Bacteroidota</taxon>
        <taxon>Bacteroidia</taxon>
        <taxon>Marinilabiliales</taxon>
        <taxon>Marinilabiliaceae</taxon>
        <taxon>Saccharicrinis</taxon>
    </lineage>
</organism>
<dbReference type="GO" id="GO:0008170">
    <property type="term" value="F:N-methyltransferase activity"/>
    <property type="evidence" value="ECO:0007669"/>
    <property type="project" value="InterPro"/>
</dbReference>
<protein>
    <recommendedName>
        <fullName evidence="4">Methyltransferase</fullName>
        <ecNumber evidence="4">2.1.1.-</ecNumber>
    </recommendedName>
</protein>
<dbReference type="Pfam" id="PF01555">
    <property type="entry name" value="N6_N4_Mtase"/>
    <property type="match status" value="1"/>
</dbReference>
<dbReference type="GO" id="GO:0032259">
    <property type="term" value="P:methylation"/>
    <property type="evidence" value="ECO:0007669"/>
    <property type="project" value="UniProtKB-KW"/>
</dbReference>
<gene>
    <name evidence="6" type="ORF">SAMN06265379_105253</name>
</gene>
<dbReference type="InterPro" id="IPR001091">
    <property type="entry name" value="RM_Methyltransferase"/>
</dbReference>
<keyword evidence="7" id="KW-1185">Reference proteome</keyword>
<evidence type="ECO:0000313" key="6">
    <source>
        <dbReference type="EMBL" id="SMO71661.1"/>
    </source>
</evidence>
<reference evidence="6 7" key="1">
    <citation type="submission" date="2017-05" db="EMBL/GenBank/DDBJ databases">
        <authorList>
            <person name="Varghese N."/>
            <person name="Submissions S."/>
        </authorList>
    </citation>
    <scope>NUCLEOTIDE SEQUENCE [LARGE SCALE GENOMIC DNA]</scope>
    <source>
        <strain evidence="6 7">DSM 27040</strain>
    </source>
</reference>
<dbReference type="EMBL" id="FXTB01000005">
    <property type="protein sequence ID" value="SMO71661.1"/>
    <property type="molecule type" value="Genomic_DNA"/>
</dbReference>
<dbReference type="FunFam" id="3.40.50.150:FF:000347">
    <property type="entry name" value="Methyltransferase"/>
    <property type="match status" value="1"/>
</dbReference>
<dbReference type="GO" id="GO:0005737">
    <property type="term" value="C:cytoplasm"/>
    <property type="evidence" value="ECO:0007669"/>
    <property type="project" value="TreeGrafter"/>
</dbReference>
<evidence type="ECO:0000256" key="4">
    <source>
        <dbReference type="RuleBase" id="RU362026"/>
    </source>
</evidence>
<proteinExistence type="inferred from homology"/>
<dbReference type="SUPFAM" id="SSF53335">
    <property type="entry name" value="S-adenosyl-L-methionine-dependent methyltransferases"/>
    <property type="match status" value="1"/>
</dbReference>